<feature type="region of interest" description="Disordered" evidence="1">
    <location>
        <begin position="69"/>
        <end position="88"/>
    </location>
</feature>
<dbReference type="Gene3D" id="2.30.30.40">
    <property type="entry name" value="SH3 Domains"/>
    <property type="match status" value="1"/>
</dbReference>
<protein>
    <submittedName>
        <fullName evidence="4">SH3 domain-containing protein</fullName>
    </submittedName>
</protein>
<dbReference type="Pfam" id="PF08239">
    <property type="entry name" value="SH3_3"/>
    <property type="match status" value="1"/>
</dbReference>
<proteinExistence type="predicted"/>
<name>A0A560CJA2_AZOBR</name>
<feature type="signal peptide" evidence="2">
    <location>
        <begin position="1"/>
        <end position="22"/>
    </location>
</feature>
<dbReference type="InterPro" id="IPR003646">
    <property type="entry name" value="SH3-like_bac-type"/>
</dbReference>
<dbReference type="Proteomes" id="UP000318529">
    <property type="component" value="Unassembled WGS sequence"/>
</dbReference>
<organism evidence="4 5">
    <name type="scientific">Azospirillum brasilense</name>
    <dbReference type="NCBI Taxonomy" id="192"/>
    <lineage>
        <taxon>Bacteria</taxon>
        <taxon>Pseudomonadati</taxon>
        <taxon>Pseudomonadota</taxon>
        <taxon>Alphaproteobacteria</taxon>
        <taxon>Rhodospirillales</taxon>
        <taxon>Azospirillaceae</taxon>
        <taxon>Azospirillum</taxon>
    </lineage>
</organism>
<dbReference type="AlphaFoldDB" id="A0A560CJA2"/>
<keyword evidence="2" id="KW-0732">Signal</keyword>
<evidence type="ECO:0000256" key="1">
    <source>
        <dbReference type="SAM" id="MobiDB-lite"/>
    </source>
</evidence>
<dbReference type="EMBL" id="VITH01000004">
    <property type="protein sequence ID" value="TWA84938.1"/>
    <property type="molecule type" value="Genomic_DNA"/>
</dbReference>
<evidence type="ECO:0000256" key="2">
    <source>
        <dbReference type="SAM" id="SignalP"/>
    </source>
</evidence>
<accession>A0A560CJA2</accession>
<dbReference type="RefSeq" id="WP_145682326.1">
    <property type="nucleotide sequence ID" value="NZ_VITH01000004.1"/>
</dbReference>
<sequence>MRRIVLCLLGLLALFGGPSARADEAEPTVTPRSPPTAVLPRLTPLGMVGKAAPQGLAPLLPVPALTAPAPSTATPAAATAEPATAAAPAAEPLVPTAPAPIAAPLPARKPAAPAPTLPAVAESAPANRFKGGYAKASKEDRGCALPGHITEERGADTRRPAIAAGTRVRIRAAANLRVAPFCDAKVADVLEKGETVTVMAAFGSWYEVGRNGRSLGFVGASLLAGAKGR</sequence>
<gene>
    <name evidence="4" type="ORF">FBZ83_104206</name>
</gene>
<evidence type="ECO:0000313" key="4">
    <source>
        <dbReference type="EMBL" id="TWA84938.1"/>
    </source>
</evidence>
<feature type="domain" description="SH3b" evidence="3">
    <location>
        <begin position="173"/>
        <end position="223"/>
    </location>
</feature>
<evidence type="ECO:0000313" key="5">
    <source>
        <dbReference type="Proteomes" id="UP000318529"/>
    </source>
</evidence>
<feature type="chain" id="PRO_5021768393" evidence="2">
    <location>
        <begin position="23"/>
        <end position="229"/>
    </location>
</feature>
<comment type="caution">
    <text evidence="4">The sequence shown here is derived from an EMBL/GenBank/DDBJ whole genome shotgun (WGS) entry which is preliminary data.</text>
</comment>
<reference evidence="4 5" key="1">
    <citation type="submission" date="2019-06" db="EMBL/GenBank/DDBJ databases">
        <title>Genomic Encyclopedia of Type Strains, Phase IV (KMG-V): Genome sequencing to study the core and pangenomes of soil and plant-associated prokaryotes.</title>
        <authorList>
            <person name="Whitman W."/>
        </authorList>
    </citation>
    <scope>NUCLEOTIDE SEQUENCE [LARGE SCALE GENOMIC DNA]</scope>
    <source>
        <strain evidence="4 5">BR 11650</strain>
    </source>
</reference>
<evidence type="ECO:0000259" key="3">
    <source>
        <dbReference type="Pfam" id="PF08239"/>
    </source>
</evidence>